<dbReference type="SMART" id="SM00744">
    <property type="entry name" value="RINGv"/>
    <property type="match status" value="1"/>
</dbReference>
<evidence type="ECO:0000256" key="2">
    <source>
        <dbReference type="ARBA" id="ARBA00022771"/>
    </source>
</evidence>
<evidence type="ECO:0000256" key="5">
    <source>
        <dbReference type="SAM" id="Phobius"/>
    </source>
</evidence>
<feature type="transmembrane region" description="Helical" evidence="5">
    <location>
        <begin position="139"/>
        <end position="161"/>
    </location>
</feature>
<feature type="region of interest" description="Disordered" evidence="4">
    <location>
        <begin position="235"/>
        <end position="270"/>
    </location>
</feature>
<dbReference type="Proteomes" id="UP001230188">
    <property type="component" value="Unassembled WGS sequence"/>
</dbReference>
<feature type="compositionally biased region" description="Acidic residues" evidence="4">
    <location>
        <begin position="238"/>
        <end position="253"/>
    </location>
</feature>
<evidence type="ECO:0000256" key="1">
    <source>
        <dbReference type="ARBA" id="ARBA00022723"/>
    </source>
</evidence>
<keyword evidence="5" id="KW-0812">Transmembrane</keyword>
<proteinExistence type="predicted"/>
<organism evidence="7 8">
    <name type="scientific">Chrysophaeum taylorii</name>
    <dbReference type="NCBI Taxonomy" id="2483200"/>
    <lineage>
        <taxon>Eukaryota</taxon>
        <taxon>Sar</taxon>
        <taxon>Stramenopiles</taxon>
        <taxon>Ochrophyta</taxon>
        <taxon>Pelagophyceae</taxon>
        <taxon>Pelagomonadales</taxon>
        <taxon>Pelagomonadaceae</taxon>
        <taxon>Chrysophaeum</taxon>
    </lineage>
</organism>
<feature type="transmembrane region" description="Helical" evidence="5">
    <location>
        <begin position="103"/>
        <end position="127"/>
    </location>
</feature>
<dbReference type="CDD" id="cd16495">
    <property type="entry name" value="RING_CH-C4HC3_MARCH"/>
    <property type="match status" value="1"/>
</dbReference>
<evidence type="ECO:0000313" key="7">
    <source>
        <dbReference type="EMBL" id="KAJ8606764.1"/>
    </source>
</evidence>
<sequence length="270" mass="29785">MRDDHSAEVDSHREGRERRKRQCRICLEYESVERVASPNPMLRPCRCSGSMAWVHLQCLNAWRSNSSNPKSFYECDQCKFAYVFGRKQARAFELARLLGTRGVAHLVSICALVVAVYLGGFVGGLVAPELPENLGALDHWLKGSLVVAVVSLATASVFGLVRGGDLYRRPYRRFSGVRFSKRSSSNRVTKFDAIILAITLVVGLSVALYGIYGALVSASRKMAHRAQRVVLDAPFVHEDDDDDVDAPPEDDPPQTERHRGPSSSSSSSSS</sequence>
<evidence type="ECO:0000256" key="3">
    <source>
        <dbReference type="ARBA" id="ARBA00022833"/>
    </source>
</evidence>
<accession>A0AAD7UJL9</accession>
<dbReference type="EMBL" id="JAQMWT010000249">
    <property type="protein sequence ID" value="KAJ8606764.1"/>
    <property type="molecule type" value="Genomic_DNA"/>
</dbReference>
<dbReference type="Gene3D" id="3.30.40.10">
    <property type="entry name" value="Zinc/RING finger domain, C3HC4 (zinc finger)"/>
    <property type="match status" value="1"/>
</dbReference>
<dbReference type="GO" id="GO:0008270">
    <property type="term" value="F:zinc ion binding"/>
    <property type="evidence" value="ECO:0007669"/>
    <property type="project" value="UniProtKB-KW"/>
</dbReference>
<dbReference type="SUPFAM" id="SSF57850">
    <property type="entry name" value="RING/U-box"/>
    <property type="match status" value="1"/>
</dbReference>
<comment type="caution">
    <text evidence="7">The sequence shown here is derived from an EMBL/GenBank/DDBJ whole genome shotgun (WGS) entry which is preliminary data.</text>
</comment>
<feature type="transmembrane region" description="Helical" evidence="5">
    <location>
        <begin position="191"/>
        <end position="212"/>
    </location>
</feature>
<dbReference type="PROSITE" id="PS51292">
    <property type="entry name" value="ZF_RING_CH"/>
    <property type="match status" value="1"/>
</dbReference>
<feature type="domain" description="RING-CH-type" evidence="6">
    <location>
        <begin position="15"/>
        <end position="85"/>
    </location>
</feature>
<keyword evidence="8" id="KW-1185">Reference proteome</keyword>
<gene>
    <name evidence="7" type="ORF">CTAYLR_009561</name>
</gene>
<dbReference type="PANTHER" id="PTHR46347:SF1">
    <property type="entry name" value="RING_FYVE_PHD ZINC FINGER SUPERFAMILY PROTEIN"/>
    <property type="match status" value="1"/>
</dbReference>
<dbReference type="PANTHER" id="PTHR46347">
    <property type="entry name" value="RING/FYVE/PHD ZINC FINGER SUPERFAMILY PROTEIN"/>
    <property type="match status" value="1"/>
</dbReference>
<keyword evidence="3" id="KW-0862">Zinc</keyword>
<keyword evidence="5" id="KW-1133">Transmembrane helix</keyword>
<keyword evidence="1" id="KW-0479">Metal-binding</keyword>
<dbReference type="AlphaFoldDB" id="A0AAD7UJL9"/>
<name>A0AAD7UJL9_9STRA</name>
<evidence type="ECO:0000313" key="8">
    <source>
        <dbReference type="Proteomes" id="UP001230188"/>
    </source>
</evidence>
<protein>
    <recommendedName>
        <fullName evidence="6">RING-CH-type domain-containing protein</fullName>
    </recommendedName>
</protein>
<keyword evidence="2" id="KW-0863">Zinc-finger</keyword>
<dbReference type="InterPro" id="IPR013083">
    <property type="entry name" value="Znf_RING/FYVE/PHD"/>
</dbReference>
<reference evidence="7" key="1">
    <citation type="submission" date="2023-01" db="EMBL/GenBank/DDBJ databases">
        <title>Metagenome sequencing of chrysophaentin producing Chrysophaeum taylorii.</title>
        <authorList>
            <person name="Davison J."/>
            <person name="Bewley C."/>
        </authorList>
    </citation>
    <scope>NUCLEOTIDE SEQUENCE</scope>
    <source>
        <strain evidence="7">NIES-1699</strain>
    </source>
</reference>
<keyword evidence="5" id="KW-0472">Membrane</keyword>
<dbReference type="InterPro" id="IPR011016">
    <property type="entry name" value="Znf_RING-CH"/>
</dbReference>
<dbReference type="Pfam" id="PF12906">
    <property type="entry name" value="RINGv"/>
    <property type="match status" value="1"/>
</dbReference>
<evidence type="ECO:0000256" key="4">
    <source>
        <dbReference type="SAM" id="MobiDB-lite"/>
    </source>
</evidence>
<evidence type="ECO:0000259" key="6">
    <source>
        <dbReference type="PROSITE" id="PS51292"/>
    </source>
</evidence>